<feature type="region of interest" description="Disordered" evidence="1">
    <location>
        <begin position="363"/>
        <end position="400"/>
    </location>
</feature>
<feature type="compositionally biased region" description="Low complexity" evidence="1">
    <location>
        <begin position="220"/>
        <end position="232"/>
    </location>
</feature>
<keyword evidence="2" id="KW-1133">Transmembrane helix</keyword>
<proteinExistence type="predicted"/>
<feature type="compositionally biased region" description="Polar residues" evidence="1">
    <location>
        <begin position="31"/>
        <end position="40"/>
    </location>
</feature>
<feature type="compositionally biased region" description="Polar residues" evidence="1">
    <location>
        <begin position="263"/>
        <end position="283"/>
    </location>
</feature>
<feature type="compositionally biased region" description="Low complexity" evidence="1">
    <location>
        <begin position="1"/>
        <end position="29"/>
    </location>
</feature>
<feature type="region of interest" description="Disordered" evidence="1">
    <location>
        <begin position="306"/>
        <end position="351"/>
    </location>
</feature>
<evidence type="ECO:0000313" key="4">
    <source>
        <dbReference type="Proteomes" id="UP000559027"/>
    </source>
</evidence>
<feature type="compositionally biased region" description="Low complexity" evidence="1">
    <location>
        <begin position="365"/>
        <end position="377"/>
    </location>
</feature>
<protein>
    <submittedName>
        <fullName evidence="3">Uncharacterized protein</fullName>
    </submittedName>
</protein>
<feature type="region of interest" description="Disordered" evidence="1">
    <location>
        <begin position="1"/>
        <end position="74"/>
    </location>
</feature>
<name>A0A8H5D4H6_9AGAR</name>
<feature type="compositionally biased region" description="Gly residues" evidence="1">
    <location>
        <begin position="204"/>
        <end position="213"/>
    </location>
</feature>
<dbReference type="EMBL" id="JAACJO010000010">
    <property type="protein sequence ID" value="KAF5353465.1"/>
    <property type="molecule type" value="Genomic_DNA"/>
</dbReference>
<sequence>MSSSPSSSSGSSSRTRSTSSSSPTASLSSVIAMTTTSSDITPMPTMPSPGPPQQSPGGNNGGNGFGGGGGGDNSGPSLASSASLYLYTFLATLVLLLSVSAAIVVRSFLLRRRHRRMIEEAIRNGTWLPPPPGSGRGGPRVDLSKKPRMWEVYLDMNGQHQQHPPVMMPMMDERDWESIKPVMATYVHDQTGKKKSSSNQSDGSGAGVTGGAGTERAGDGESSASGTGSRSRGLFRRFASRIGRAISPSPSGPQFGQSPSPAAGNNTRHGSSTNISSGQQDMQMTELGGSNGPQKVRVAVLIAMPRPHTTSPSASQTISPSTSRSASSGSTPPLKLPQSTTTMDDEEEELPHIEMGVAELAVTESSGSTSLDGVSSSAHHHPLHDAKGKVRESMASMGSV</sequence>
<feature type="region of interest" description="Disordered" evidence="1">
    <location>
        <begin position="244"/>
        <end position="292"/>
    </location>
</feature>
<feature type="compositionally biased region" description="Pro residues" evidence="1">
    <location>
        <begin position="44"/>
        <end position="54"/>
    </location>
</feature>
<dbReference type="OrthoDB" id="2683906at2759"/>
<feature type="compositionally biased region" description="Gly residues" evidence="1">
    <location>
        <begin position="58"/>
        <end position="73"/>
    </location>
</feature>
<feature type="transmembrane region" description="Helical" evidence="2">
    <location>
        <begin position="84"/>
        <end position="109"/>
    </location>
</feature>
<feature type="compositionally biased region" description="Low complexity" evidence="1">
    <location>
        <begin position="309"/>
        <end position="333"/>
    </location>
</feature>
<gene>
    <name evidence="3" type="ORF">D9756_007931</name>
</gene>
<accession>A0A8H5D4H6</accession>
<dbReference type="AlphaFoldDB" id="A0A8H5D4H6"/>
<evidence type="ECO:0000256" key="1">
    <source>
        <dbReference type="SAM" id="MobiDB-lite"/>
    </source>
</evidence>
<feature type="compositionally biased region" description="Low complexity" evidence="1">
    <location>
        <begin position="247"/>
        <end position="261"/>
    </location>
</feature>
<comment type="caution">
    <text evidence="3">The sequence shown here is derived from an EMBL/GenBank/DDBJ whole genome shotgun (WGS) entry which is preliminary data.</text>
</comment>
<feature type="region of interest" description="Disordered" evidence="1">
    <location>
        <begin position="188"/>
        <end position="232"/>
    </location>
</feature>
<evidence type="ECO:0000256" key="2">
    <source>
        <dbReference type="SAM" id="Phobius"/>
    </source>
</evidence>
<keyword evidence="2" id="KW-0812">Transmembrane</keyword>
<reference evidence="3 4" key="1">
    <citation type="journal article" date="2020" name="ISME J.">
        <title>Uncovering the hidden diversity of litter-decomposition mechanisms in mushroom-forming fungi.</title>
        <authorList>
            <person name="Floudas D."/>
            <person name="Bentzer J."/>
            <person name="Ahren D."/>
            <person name="Johansson T."/>
            <person name="Persson P."/>
            <person name="Tunlid A."/>
        </authorList>
    </citation>
    <scope>NUCLEOTIDE SEQUENCE [LARGE SCALE GENOMIC DNA]</scope>
    <source>
        <strain evidence="3 4">CBS 146.42</strain>
    </source>
</reference>
<keyword evidence="4" id="KW-1185">Reference proteome</keyword>
<dbReference type="Proteomes" id="UP000559027">
    <property type="component" value="Unassembled WGS sequence"/>
</dbReference>
<evidence type="ECO:0000313" key="3">
    <source>
        <dbReference type="EMBL" id="KAF5353465.1"/>
    </source>
</evidence>
<organism evidence="3 4">
    <name type="scientific">Leucocoprinus leucothites</name>
    <dbReference type="NCBI Taxonomy" id="201217"/>
    <lineage>
        <taxon>Eukaryota</taxon>
        <taxon>Fungi</taxon>
        <taxon>Dikarya</taxon>
        <taxon>Basidiomycota</taxon>
        <taxon>Agaricomycotina</taxon>
        <taxon>Agaricomycetes</taxon>
        <taxon>Agaricomycetidae</taxon>
        <taxon>Agaricales</taxon>
        <taxon>Agaricineae</taxon>
        <taxon>Agaricaceae</taxon>
        <taxon>Leucocoprinus</taxon>
    </lineage>
</organism>
<feature type="compositionally biased region" description="Basic and acidic residues" evidence="1">
    <location>
        <begin position="383"/>
        <end position="392"/>
    </location>
</feature>
<keyword evidence="2" id="KW-0472">Membrane</keyword>